<evidence type="ECO:0000313" key="2">
    <source>
        <dbReference type="EMBL" id="HIK00277.1"/>
    </source>
</evidence>
<accession>A0A832XJ95</accession>
<keyword evidence="3" id="KW-1185">Reference proteome</keyword>
<proteinExistence type="predicted"/>
<evidence type="ECO:0000256" key="1">
    <source>
        <dbReference type="SAM" id="Coils"/>
    </source>
</evidence>
<evidence type="ECO:0000313" key="3">
    <source>
        <dbReference type="Proteomes" id="UP000646946"/>
    </source>
</evidence>
<reference evidence="2 3" key="1">
    <citation type="journal article" name="Nat. Commun.">
        <title>Undinarchaeota illuminate DPANN phylogeny and the impact of gene transfer on archaeal evolution.</title>
        <authorList>
            <person name="Dombrowski N."/>
            <person name="Williams T.A."/>
            <person name="Sun J."/>
            <person name="Woodcroft B.J."/>
            <person name="Lee J.H."/>
            <person name="Minh B.Q."/>
            <person name="Rinke C."/>
            <person name="Spang A."/>
        </authorList>
    </citation>
    <scope>NUCLEOTIDE SEQUENCE [LARGE SCALE GENOMIC DNA]</scope>
    <source>
        <strain evidence="2">MAG_bin1129</strain>
    </source>
</reference>
<organism evidence="2 3">
    <name type="scientific">Candidatus Naiadarchaeum limnaeum</name>
    <dbReference type="NCBI Taxonomy" id="2756139"/>
    <lineage>
        <taxon>Archaea</taxon>
        <taxon>Candidatus Undinarchaeota</taxon>
        <taxon>Candidatus Undinarchaeia</taxon>
        <taxon>Candidatus Naiadarchaeales</taxon>
        <taxon>Candidatus Naiadarchaeaceae</taxon>
        <taxon>Candidatus Naiadarchaeum</taxon>
    </lineage>
</organism>
<gene>
    <name evidence="2" type="ORF">H1016_01925</name>
</gene>
<dbReference type="Gene3D" id="1.20.1170.10">
    <property type="match status" value="1"/>
</dbReference>
<dbReference type="EMBL" id="DVAB01000018">
    <property type="protein sequence ID" value="HIK00277.1"/>
    <property type="molecule type" value="Genomic_DNA"/>
</dbReference>
<dbReference type="AlphaFoldDB" id="A0A832XJ95"/>
<protein>
    <submittedName>
        <fullName evidence="2">Uncharacterized protein</fullName>
    </submittedName>
</protein>
<comment type="caution">
    <text evidence="2">The sequence shown here is derived from an EMBL/GenBank/DDBJ whole genome shotgun (WGS) entry which is preliminary data.</text>
</comment>
<name>A0A832XJ95_9ARCH</name>
<keyword evidence="1" id="KW-0175">Coiled coil</keyword>
<sequence>MARVERFEVRPITTEELESHLQELGEHVETVFNVEDAQREFDELMRVLEEKRSKMRETIRTLDKTKDTLKEELKNREEEVEDLNTAISELENEKRAAEQSIKESQEKLDKTLAEKGKISVLMGSLKVAIEDMRRKLAEL</sequence>
<feature type="coiled-coil region" evidence="1">
    <location>
        <begin position="34"/>
        <end position="114"/>
    </location>
</feature>
<dbReference type="Proteomes" id="UP000646946">
    <property type="component" value="Unassembled WGS sequence"/>
</dbReference>